<dbReference type="PANTHER" id="PTHR20855:SF52">
    <property type="entry name" value="ADIPONECTIN RECEPTOR PROTEIN"/>
    <property type="match status" value="1"/>
</dbReference>
<feature type="binding site" evidence="6">
    <location>
        <position position="393"/>
    </location>
    <ligand>
        <name>Zn(2+)</name>
        <dbReference type="ChEBI" id="CHEBI:29105"/>
    </ligand>
</feature>
<keyword evidence="4 8" id="KW-1133">Transmembrane helix</keyword>
<reference evidence="10" key="1">
    <citation type="journal article" date="2019" name="Nat. Commun.">
        <title>Expansion of phycobilisome linker gene families in mesophilic red algae.</title>
        <authorList>
            <person name="Lee J."/>
            <person name="Kim D."/>
            <person name="Bhattacharya D."/>
            <person name="Yoon H.S."/>
        </authorList>
    </citation>
    <scope>NUCLEOTIDE SEQUENCE [LARGE SCALE GENOMIC DNA]</scope>
    <source>
        <strain evidence="10">CCMP 1328</strain>
    </source>
</reference>
<evidence type="ECO:0000256" key="2">
    <source>
        <dbReference type="ARBA" id="ARBA00007018"/>
    </source>
</evidence>
<feature type="binding site" evidence="6">
    <location>
        <position position="397"/>
    </location>
    <ligand>
        <name>Zn(2+)</name>
        <dbReference type="ChEBI" id="CHEBI:29105"/>
    </ligand>
</feature>
<feature type="transmembrane region" description="Helical" evidence="8">
    <location>
        <begin position="354"/>
        <end position="375"/>
    </location>
</feature>
<evidence type="ECO:0000313" key="9">
    <source>
        <dbReference type="EMBL" id="KAA8495760.1"/>
    </source>
</evidence>
<feature type="transmembrane region" description="Helical" evidence="8">
    <location>
        <begin position="230"/>
        <end position="250"/>
    </location>
</feature>
<feature type="transmembrane region" description="Helical" evidence="8">
    <location>
        <begin position="395"/>
        <end position="416"/>
    </location>
</feature>
<evidence type="ECO:0000256" key="3">
    <source>
        <dbReference type="ARBA" id="ARBA00022692"/>
    </source>
</evidence>
<feature type="transmembrane region" description="Helical" evidence="8">
    <location>
        <begin position="196"/>
        <end position="218"/>
    </location>
</feature>
<evidence type="ECO:0000256" key="5">
    <source>
        <dbReference type="ARBA" id="ARBA00023136"/>
    </source>
</evidence>
<dbReference type="PANTHER" id="PTHR20855">
    <property type="entry name" value="ADIPOR/PROGESTIN RECEPTOR-RELATED"/>
    <property type="match status" value="1"/>
</dbReference>
<dbReference type="GO" id="GO:0016020">
    <property type="term" value="C:membrane"/>
    <property type="evidence" value="ECO:0007669"/>
    <property type="project" value="UniProtKB-SubCell"/>
</dbReference>
<keyword evidence="3 8" id="KW-0812">Transmembrane</keyword>
<dbReference type="InterPro" id="IPR004254">
    <property type="entry name" value="AdipoR/HlyIII-related"/>
</dbReference>
<keyword evidence="6" id="KW-0862">Zinc</keyword>
<evidence type="ECO:0000256" key="4">
    <source>
        <dbReference type="ARBA" id="ARBA00022989"/>
    </source>
</evidence>
<dbReference type="OrthoDB" id="529367at2759"/>
<dbReference type="GO" id="GO:0038023">
    <property type="term" value="F:signaling receptor activity"/>
    <property type="evidence" value="ECO:0007669"/>
    <property type="project" value="TreeGrafter"/>
</dbReference>
<organism evidence="9 10">
    <name type="scientific">Porphyridium purpureum</name>
    <name type="common">Red alga</name>
    <name type="synonym">Porphyridium cruentum</name>
    <dbReference type="NCBI Taxonomy" id="35688"/>
    <lineage>
        <taxon>Eukaryota</taxon>
        <taxon>Rhodophyta</taxon>
        <taxon>Bangiophyceae</taxon>
        <taxon>Porphyridiales</taxon>
        <taxon>Porphyridiaceae</taxon>
        <taxon>Porphyridium</taxon>
    </lineage>
</organism>
<evidence type="ECO:0000256" key="8">
    <source>
        <dbReference type="SAM" id="Phobius"/>
    </source>
</evidence>
<feature type="binding site" evidence="6">
    <location>
        <position position="248"/>
    </location>
    <ligand>
        <name>Zn(2+)</name>
        <dbReference type="ChEBI" id="CHEBI:29105"/>
    </ligand>
</feature>
<comment type="caution">
    <text evidence="9">The sequence shown here is derived from an EMBL/GenBank/DDBJ whole genome shotgun (WGS) entry which is preliminary data.</text>
</comment>
<keyword evidence="5 8" id="KW-0472">Membrane</keyword>
<dbReference type="Proteomes" id="UP000324585">
    <property type="component" value="Unassembled WGS sequence"/>
</dbReference>
<gene>
    <name evidence="9" type="ORF">FVE85_1915</name>
</gene>
<evidence type="ECO:0000256" key="7">
    <source>
        <dbReference type="SAM" id="MobiDB-lite"/>
    </source>
</evidence>
<dbReference type="GO" id="GO:0046872">
    <property type="term" value="F:metal ion binding"/>
    <property type="evidence" value="ECO:0007669"/>
    <property type="project" value="UniProtKB-KW"/>
</dbReference>
<keyword evidence="6" id="KW-0479">Metal-binding</keyword>
<keyword evidence="9" id="KW-0675">Receptor</keyword>
<evidence type="ECO:0000256" key="1">
    <source>
        <dbReference type="ARBA" id="ARBA00004141"/>
    </source>
</evidence>
<feature type="compositionally biased region" description="Basic and acidic residues" evidence="7">
    <location>
        <begin position="54"/>
        <end position="66"/>
    </location>
</feature>
<evidence type="ECO:0000313" key="10">
    <source>
        <dbReference type="Proteomes" id="UP000324585"/>
    </source>
</evidence>
<feature type="transmembrane region" description="Helical" evidence="8">
    <location>
        <begin position="270"/>
        <end position="289"/>
    </location>
</feature>
<feature type="region of interest" description="Disordered" evidence="7">
    <location>
        <begin position="44"/>
        <end position="107"/>
    </location>
</feature>
<comment type="similarity">
    <text evidence="2">Belongs to the ADIPOR family.</text>
</comment>
<proteinExistence type="inferred from homology"/>
<feature type="transmembrane region" description="Helical" evidence="8">
    <location>
        <begin position="327"/>
        <end position="345"/>
    </location>
</feature>
<dbReference type="Pfam" id="PF03006">
    <property type="entry name" value="HlyIII"/>
    <property type="match status" value="1"/>
</dbReference>
<name>A0A5J4YXT3_PORPP</name>
<accession>A0A5J4YXT3</accession>
<feature type="transmembrane region" description="Helical" evidence="8">
    <location>
        <begin position="294"/>
        <end position="311"/>
    </location>
</feature>
<dbReference type="EMBL" id="VRMN01000003">
    <property type="protein sequence ID" value="KAA8495760.1"/>
    <property type="molecule type" value="Genomic_DNA"/>
</dbReference>
<comment type="subcellular location">
    <subcellularLocation>
        <location evidence="1">Membrane</location>
        <topology evidence="1">Multi-pass membrane protein</topology>
    </subcellularLocation>
</comment>
<protein>
    <submittedName>
        <fullName evidence="9">Adiponectin receptor protein</fullName>
    </submittedName>
</protein>
<sequence length="438" mass="49274">MPSYTVATAHSVGFLSGSEARDDGLSSFASIGECFQLADHAGAVADTSDPSDGQADKAGSEIRETGRIGSSGRFDGTQEAHGSPGALGKMNVSRASPGLERSGSAFERNASFQEKRRLRVPPRTAEYYSVENGHFLSVSDYGLEAKPQAPDQLYSIRQVPHYLRMPDIWEGYRASGLSTRHYWKSVFRIHNETFNFWSHAIPAILALVIVMPYTMLVIMRPLSIQAQISVFLYMLAAFFCFCFSAVYHAVGCQSQEMHRHWLMVDQVGTLAYMTGSFLPGMVIVSLRFVRMGQFCLFLTFCNFVLGTRFLVKSSKSERQCIKTRDRLFVFTASWSLIPYMIFAYAERAELLGKVFLVGVLVTYATQALAFAFYKLRIPERFGPGEFDCWGNSHHYWHLLSCCGGLLWLVCVVFFFLQAFASNYHVRTIDELGFLHKPF</sequence>
<keyword evidence="10" id="KW-1185">Reference proteome</keyword>
<dbReference type="AlphaFoldDB" id="A0A5J4YXT3"/>
<evidence type="ECO:0000256" key="6">
    <source>
        <dbReference type="PIRSR" id="PIRSR604254-1"/>
    </source>
</evidence>